<reference evidence="2" key="1">
    <citation type="submission" date="2022-11" db="EMBL/GenBank/DDBJ databases">
        <authorList>
            <person name="Hyden B.L."/>
            <person name="Feng K."/>
            <person name="Yates T."/>
            <person name="Jawdy S."/>
            <person name="Smart L.B."/>
            <person name="Muchero W."/>
        </authorList>
    </citation>
    <scope>NUCLEOTIDE SEQUENCE</scope>
    <source>
        <tissue evidence="2">Shoot tip</tissue>
    </source>
</reference>
<dbReference type="PANTHER" id="PTHR31374">
    <property type="entry name" value="AUXIN-INDUCED PROTEIN-LIKE-RELATED"/>
    <property type="match status" value="1"/>
</dbReference>
<gene>
    <name evidence="2" type="ORF">OIU74_027989</name>
</gene>
<dbReference type="AlphaFoldDB" id="A0A9Q0VBH8"/>
<proteinExistence type="inferred from homology"/>
<protein>
    <submittedName>
        <fullName evidence="2">AUXIN-INDUCED PROTEIN-LIKE-RELATED</fullName>
    </submittedName>
</protein>
<dbReference type="GO" id="GO:0009733">
    <property type="term" value="P:response to auxin"/>
    <property type="evidence" value="ECO:0007669"/>
    <property type="project" value="InterPro"/>
</dbReference>
<comment type="caution">
    <text evidence="2">The sequence shown here is derived from an EMBL/GenBank/DDBJ whole genome shotgun (WGS) entry which is preliminary data.</text>
</comment>
<reference evidence="2" key="2">
    <citation type="journal article" date="2023" name="Int. J. Mol. Sci.">
        <title>De Novo Assembly and Annotation of 11 Diverse Shrub Willow (Salix) Genomes Reveals Novel Gene Organization in Sex-Linked Regions.</title>
        <authorList>
            <person name="Hyden B."/>
            <person name="Feng K."/>
            <person name="Yates T.B."/>
            <person name="Jawdy S."/>
            <person name="Cereghino C."/>
            <person name="Smart L.B."/>
            <person name="Muchero W."/>
        </authorList>
    </citation>
    <scope>NUCLEOTIDE SEQUENCE</scope>
    <source>
        <tissue evidence="2">Shoot tip</tissue>
    </source>
</reference>
<evidence type="ECO:0000313" key="3">
    <source>
        <dbReference type="Proteomes" id="UP001151752"/>
    </source>
</evidence>
<dbReference type="EMBL" id="JAPFFM010000009">
    <property type="protein sequence ID" value="KAJ6745206.1"/>
    <property type="molecule type" value="Genomic_DNA"/>
</dbReference>
<sequence length="176" mass="19621">MDSKKSNKIRDIVRLQQVLKKWRKLASSSKTTAASSTSTTTTTGSGSKSMKFLKRTLSISENSAKETSSNVVPKGYLAVGVGEEQKRFIIPTEYLSHPAFLILLREAEEEFGFQQAGVLRIPCEVAVFESILKLVDAKKDMFFMQESRLDVDNIVVCCSSKTQQTPSHHPQSPMCR</sequence>
<accession>A0A9Q0VBH8</accession>
<name>A0A9Q0VBH8_9ROSI</name>
<dbReference type="Proteomes" id="UP001151752">
    <property type="component" value="Chromosome 6"/>
</dbReference>
<keyword evidence="3" id="KW-1185">Reference proteome</keyword>
<evidence type="ECO:0000313" key="2">
    <source>
        <dbReference type="EMBL" id="KAJ6745206.1"/>
    </source>
</evidence>
<dbReference type="Pfam" id="PF02519">
    <property type="entry name" value="Auxin_inducible"/>
    <property type="match status" value="1"/>
</dbReference>
<dbReference type="InterPro" id="IPR003676">
    <property type="entry name" value="SAUR_fam"/>
</dbReference>
<evidence type="ECO:0000256" key="1">
    <source>
        <dbReference type="ARBA" id="ARBA00006974"/>
    </source>
</evidence>
<organism evidence="2 3">
    <name type="scientific">Salix koriyanagi</name>
    <dbReference type="NCBI Taxonomy" id="2511006"/>
    <lineage>
        <taxon>Eukaryota</taxon>
        <taxon>Viridiplantae</taxon>
        <taxon>Streptophyta</taxon>
        <taxon>Embryophyta</taxon>
        <taxon>Tracheophyta</taxon>
        <taxon>Spermatophyta</taxon>
        <taxon>Magnoliopsida</taxon>
        <taxon>eudicotyledons</taxon>
        <taxon>Gunneridae</taxon>
        <taxon>Pentapetalae</taxon>
        <taxon>rosids</taxon>
        <taxon>fabids</taxon>
        <taxon>Malpighiales</taxon>
        <taxon>Salicaceae</taxon>
        <taxon>Saliceae</taxon>
        <taxon>Salix</taxon>
    </lineage>
</organism>
<dbReference type="PANTHER" id="PTHR31374:SF137">
    <property type="entry name" value="SAUR FAMILY PROTEIN"/>
    <property type="match status" value="1"/>
</dbReference>
<comment type="similarity">
    <text evidence="1">Belongs to the ARG7 family.</text>
</comment>